<sequence>MIVYLISLLVIGSAIAWSLWKAPSDKELWGEDELE</sequence>
<protein>
    <submittedName>
        <fullName evidence="1">Uncharacterized protein</fullName>
    </submittedName>
</protein>
<proteinExistence type="predicted"/>
<reference evidence="1 2" key="1">
    <citation type="submission" date="2018-06" db="EMBL/GenBank/DDBJ databases">
        <authorList>
            <consortium name="Pathogen Informatics"/>
            <person name="Doyle S."/>
        </authorList>
    </citation>
    <scope>NUCLEOTIDE SEQUENCE [LARGE SCALE GENOMIC DNA]</scope>
    <source>
        <strain evidence="1 2">NCTC11155</strain>
    </source>
</reference>
<organism evidence="1 2">
    <name type="scientific">Bacteroides eggerthii</name>
    <dbReference type="NCBI Taxonomy" id="28111"/>
    <lineage>
        <taxon>Bacteria</taxon>
        <taxon>Pseudomonadati</taxon>
        <taxon>Bacteroidota</taxon>
        <taxon>Bacteroidia</taxon>
        <taxon>Bacteroidales</taxon>
        <taxon>Bacteroidaceae</taxon>
        <taxon>Bacteroides</taxon>
    </lineage>
</organism>
<gene>
    <name evidence="1" type="ORF">NCTC11155_03274</name>
</gene>
<evidence type="ECO:0000313" key="1">
    <source>
        <dbReference type="EMBL" id="SUV43865.1"/>
    </source>
</evidence>
<dbReference type="EMBL" id="UFSX01000002">
    <property type="protein sequence ID" value="SUV43865.1"/>
    <property type="molecule type" value="Genomic_DNA"/>
</dbReference>
<dbReference type="Proteomes" id="UP000254424">
    <property type="component" value="Unassembled WGS sequence"/>
</dbReference>
<dbReference type="AlphaFoldDB" id="A0A380ZCL9"/>
<evidence type="ECO:0000313" key="2">
    <source>
        <dbReference type="Proteomes" id="UP000254424"/>
    </source>
</evidence>
<name>A0A380ZCL9_9BACE</name>
<accession>A0A380ZCL9</accession>